<comment type="similarity">
    <text evidence="2">Belongs to the rad17/RAD24 family.</text>
</comment>
<dbReference type="PANTHER" id="PTHR12172:SF0">
    <property type="entry name" value="CELL CYCLE CHECKPOINT PROTEIN RAD17"/>
    <property type="match status" value="1"/>
</dbReference>
<evidence type="ECO:0000256" key="6">
    <source>
        <dbReference type="ARBA" id="ARBA00023242"/>
    </source>
</evidence>
<dbReference type="Gene3D" id="3.40.50.300">
    <property type="entry name" value="P-loop containing nucleotide triphosphate hydrolases"/>
    <property type="match status" value="1"/>
</dbReference>
<dbReference type="GO" id="GO:0005634">
    <property type="term" value="C:nucleus"/>
    <property type="evidence" value="ECO:0007669"/>
    <property type="project" value="UniProtKB-SubCell"/>
</dbReference>
<dbReference type="InterPro" id="IPR027417">
    <property type="entry name" value="P-loop_NTPase"/>
</dbReference>
<keyword evidence="6" id="KW-0539">Nucleus</keyword>
<keyword evidence="8" id="KW-1185">Reference proteome</keyword>
<dbReference type="AlphaFoldDB" id="A0A914RQP6"/>
<accession>A0A914RQP6</accession>
<keyword evidence="4" id="KW-0227">DNA damage</keyword>
<keyword evidence="3" id="KW-0547">Nucleotide-binding</keyword>
<protein>
    <submittedName>
        <fullName evidence="9">Uncharacterized protein</fullName>
    </submittedName>
</protein>
<dbReference type="Proteomes" id="UP000887564">
    <property type="component" value="Unplaced"/>
</dbReference>
<evidence type="ECO:0000256" key="1">
    <source>
        <dbReference type="ARBA" id="ARBA00004123"/>
    </source>
</evidence>
<reference evidence="9" key="1">
    <citation type="submission" date="2022-11" db="UniProtKB">
        <authorList>
            <consortium name="WormBaseParasite"/>
        </authorList>
    </citation>
    <scope>IDENTIFICATION</scope>
</reference>
<dbReference type="GO" id="GO:0000077">
    <property type="term" value="P:DNA damage checkpoint signaling"/>
    <property type="evidence" value="ECO:0007669"/>
    <property type="project" value="TreeGrafter"/>
</dbReference>
<dbReference type="SUPFAM" id="SSF52540">
    <property type="entry name" value="P-loop containing nucleoside triphosphate hydrolases"/>
    <property type="match status" value="1"/>
</dbReference>
<dbReference type="WBParaSite" id="PEQ_0000425401-mRNA-1">
    <property type="protein sequence ID" value="PEQ_0000425401-mRNA-1"/>
    <property type="gene ID" value="PEQ_0000425401"/>
</dbReference>
<organism evidence="8 9">
    <name type="scientific">Parascaris equorum</name>
    <name type="common">Equine roundworm</name>
    <dbReference type="NCBI Taxonomy" id="6256"/>
    <lineage>
        <taxon>Eukaryota</taxon>
        <taxon>Metazoa</taxon>
        <taxon>Ecdysozoa</taxon>
        <taxon>Nematoda</taxon>
        <taxon>Chromadorea</taxon>
        <taxon>Rhabditida</taxon>
        <taxon>Spirurina</taxon>
        <taxon>Ascaridomorpha</taxon>
        <taxon>Ascaridoidea</taxon>
        <taxon>Ascarididae</taxon>
        <taxon>Parascaris</taxon>
    </lineage>
</organism>
<evidence type="ECO:0000256" key="5">
    <source>
        <dbReference type="ARBA" id="ARBA00022840"/>
    </source>
</evidence>
<dbReference type="GO" id="GO:0005524">
    <property type="term" value="F:ATP binding"/>
    <property type="evidence" value="ECO:0007669"/>
    <property type="project" value="UniProtKB-KW"/>
</dbReference>
<evidence type="ECO:0000313" key="8">
    <source>
        <dbReference type="Proteomes" id="UP000887564"/>
    </source>
</evidence>
<evidence type="ECO:0000256" key="4">
    <source>
        <dbReference type="ARBA" id="ARBA00022763"/>
    </source>
</evidence>
<name>A0A914RQP6_PAREQ</name>
<dbReference type="GO" id="GO:0003689">
    <property type="term" value="F:DNA clamp loader activity"/>
    <property type="evidence" value="ECO:0007669"/>
    <property type="project" value="TreeGrafter"/>
</dbReference>
<evidence type="ECO:0000256" key="3">
    <source>
        <dbReference type="ARBA" id="ARBA00022741"/>
    </source>
</evidence>
<evidence type="ECO:0000256" key="7">
    <source>
        <dbReference type="ARBA" id="ARBA00023306"/>
    </source>
</evidence>
<keyword evidence="7" id="KW-0131">Cell cycle</keyword>
<dbReference type="GO" id="GO:0003682">
    <property type="term" value="F:chromatin binding"/>
    <property type="evidence" value="ECO:0007669"/>
    <property type="project" value="TreeGrafter"/>
</dbReference>
<dbReference type="GO" id="GO:0033314">
    <property type="term" value="P:mitotic DNA replication checkpoint signaling"/>
    <property type="evidence" value="ECO:0007669"/>
    <property type="project" value="TreeGrafter"/>
</dbReference>
<dbReference type="Pfam" id="PF03215">
    <property type="entry name" value="Rad17"/>
    <property type="match status" value="1"/>
</dbReference>
<dbReference type="PANTHER" id="PTHR12172">
    <property type="entry name" value="CELL CYCLE CHECKPOINT PROTEIN RAD17"/>
    <property type="match status" value="1"/>
</dbReference>
<proteinExistence type="inferred from homology"/>
<keyword evidence="5" id="KW-0067">ATP-binding</keyword>
<dbReference type="InterPro" id="IPR004582">
    <property type="entry name" value="Checkpoint_prot_Rad17_Rad24"/>
</dbReference>
<comment type="subcellular location">
    <subcellularLocation>
        <location evidence="1">Nucleus</location>
    </subcellularLocation>
</comment>
<evidence type="ECO:0000313" key="9">
    <source>
        <dbReference type="WBParaSite" id="PEQ_0000425401-mRNA-1"/>
    </source>
</evidence>
<sequence>MNSREWMLNHRDGMKRSKILLLNGPCGSGKTATVKVLCSELRMQLVEWESPDHYEFAVDENGEEIICEQSQVDLEPGLLHSLLCTYALYSRCMFIFVLSSIESCWTLNPRRLFPMSMLRDLRFDTITFNPSALTFLSKVIRRILSELKIKATSTQIKYIAESAAG</sequence>
<dbReference type="GO" id="GO:0006281">
    <property type="term" value="P:DNA repair"/>
    <property type="evidence" value="ECO:0007669"/>
    <property type="project" value="InterPro"/>
</dbReference>
<evidence type="ECO:0000256" key="2">
    <source>
        <dbReference type="ARBA" id="ARBA00006168"/>
    </source>
</evidence>